<dbReference type="GO" id="GO:0008999">
    <property type="term" value="F:protein-N-terminal-alanine acetyltransferase activity"/>
    <property type="evidence" value="ECO:0007669"/>
    <property type="project" value="TreeGrafter"/>
</dbReference>
<accession>A0A5E7JTP1</accession>
<dbReference type="InterPro" id="IPR051908">
    <property type="entry name" value="Ribosomal_N-acetyltransferase"/>
</dbReference>
<dbReference type="RefSeq" id="WP_150637692.1">
    <property type="nucleotide sequence ID" value="NZ_CABVHP010000004.1"/>
</dbReference>
<dbReference type="PANTHER" id="PTHR43441">
    <property type="entry name" value="RIBOSOMAL-PROTEIN-SERINE ACETYLTRANSFERASE"/>
    <property type="match status" value="1"/>
</dbReference>
<dbReference type="InterPro" id="IPR016181">
    <property type="entry name" value="Acyl_CoA_acyltransferase"/>
</dbReference>
<gene>
    <name evidence="1" type="ORF">PS704_01682</name>
</gene>
<dbReference type="GO" id="GO:0005737">
    <property type="term" value="C:cytoplasm"/>
    <property type="evidence" value="ECO:0007669"/>
    <property type="project" value="TreeGrafter"/>
</dbReference>
<evidence type="ECO:0000313" key="1">
    <source>
        <dbReference type="EMBL" id="VVN88457.1"/>
    </source>
</evidence>
<sequence length="196" mass="22263">MSTEAIRYQVMPTPTLSDGLLEVRAVQPADIEAIRQWRNAQMDVLRQTAPISRDQQAHYFAEHVWPQTESLEPSQVLVALERAGVLIGYGGLVHISWANRRAEVSFLLTPELEKNSDELIALFLRFLDLMKRLAFDDLGLRRLCTETFAHRTRHIATLEASGFQCEGRLREHVLIDGKPTDSFAHGLLACEWKNGQ</sequence>
<dbReference type="OrthoDB" id="5358891at2"/>
<dbReference type="EMBL" id="CABVHP010000004">
    <property type="protein sequence ID" value="VVN88457.1"/>
    <property type="molecule type" value="Genomic_DNA"/>
</dbReference>
<evidence type="ECO:0008006" key="3">
    <source>
        <dbReference type="Google" id="ProtNLM"/>
    </source>
</evidence>
<dbReference type="SUPFAM" id="SSF55729">
    <property type="entry name" value="Acyl-CoA N-acyltransferases (Nat)"/>
    <property type="match status" value="1"/>
</dbReference>
<dbReference type="GO" id="GO:1990189">
    <property type="term" value="F:protein N-terminal-serine acetyltransferase activity"/>
    <property type="evidence" value="ECO:0007669"/>
    <property type="project" value="TreeGrafter"/>
</dbReference>
<dbReference type="Proteomes" id="UP000326557">
    <property type="component" value="Unassembled WGS sequence"/>
</dbReference>
<name>A0A5E7JTP1_PSEFL</name>
<evidence type="ECO:0000313" key="2">
    <source>
        <dbReference type="Proteomes" id="UP000326557"/>
    </source>
</evidence>
<proteinExistence type="predicted"/>
<dbReference type="Pfam" id="PF13420">
    <property type="entry name" value="Acetyltransf_4"/>
    <property type="match status" value="1"/>
</dbReference>
<dbReference type="Gene3D" id="3.40.630.30">
    <property type="match status" value="1"/>
</dbReference>
<reference evidence="1 2" key="1">
    <citation type="submission" date="2019-09" db="EMBL/GenBank/DDBJ databases">
        <authorList>
            <person name="Chandra G."/>
            <person name="Truman W A."/>
        </authorList>
    </citation>
    <scope>NUCLEOTIDE SEQUENCE [LARGE SCALE GENOMIC DNA]</scope>
    <source>
        <strain evidence="1">PS704</strain>
    </source>
</reference>
<dbReference type="PANTHER" id="PTHR43441:SF11">
    <property type="entry name" value="RIBOSOMAL-PROTEIN-SERINE ACETYLTRANSFERASE"/>
    <property type="match status" value="1"/>
</dbReference>
<protein>
    <recommendedName>
        <fullName evidence="3">N-acetyltransferase domain-containing protein</fullName>
    </recommendedName>
</protein>
<dbReference type="AlphaFoldDB" id="A0A5E7JTP1"/>
<organism evidence="1 2">
    <name type="scientific">Pseudomonas fluorescens</name>
    <dbReference type="NCBI Taxonomy" id="294"/>
    <lineage>
        <taxon>Bacteria</taxon>
        <taxon>Pseudomonadati</taxon>
        <taxon>Pseudomonadota</taxon>
        <taxon>Gammaproteobacteria</taxon>
        <taxon>Pseudomonadales</taxon>
        <taxon>Pseudomonadaceae</taxon>
        <taxon>Pseudomonas</taxon>
    </lineage>
</organism>